<proteinExistence type="predicted"/>
<sequence>MTVAADWPANVTLTDLFKLGVITDVGYVPLTTLIKISVLVVVASTSKTFLIDKKGDSGERPVLSISSPVEDT</sequence>
<name>A0A645FPT4_9ZZZZ</name>
<accession>A0A645FPT4</accession>
<evidence type="ECO:0000313" key="1">
    <source>
        <dbReference type="EMBL" id="MPN16427.1"/>
    </source>
</evidence>
<dbReference type="AlphaFoldDB" id="A0A645FPT4"/>
<dbReference type="EMBL" id="VSSQ01063380">
    <property type="protein sequence ID" value="MPN16427.1"/>
    <property type="molecule type" value="Genomic_DNA"/>
</dbReference>
<comment type="caution">
    <text evidence="1">The sequence shown here is derived from an EMBL/GenBank/DDBJ whole genome shotgun (WGS) entry which is preliminary data.</text>
</comment>
<organism evidence="1">
    <name type="scientific">bioreactor metagenome</name>
    <dbReference type="NCBI Taxonomy" id="1076179"/>
    <lineage>
        <taxon>unclassified sequences</taxon>
        <taxon>metagenomes</taxon>
        <taxon>ecological metagenomes</taxon>
    </lineage>
</organism>
<protein>
    <submittedName>
        <fullName evidence="1">Uncharacterized protein</fullName>
    </submittedName>
</protein>
<reference evidence="1" key="1">
    <citation type="submission" date="2019-08" db="EMBL/GenBank/DDBJ databases">
        <authorList>
            <person name="Kucharzyk K."/>
            <person name="Murdoch R.W."/>
            <person name="Higgins S."/>
            <person name="Loffler F."/>
        </authorList>
    </citation>
    <scope>NUCLEOTIDE SEQUENCE</scope>
</reference>
<gene>
    <name evidence="1" type="ORF">SDC9_163767</name>
</gene>